<sequence>EKLEKDEMNIPGTKVMAEDLIKYARVYVNILEIGLFQYITCSHRSRKDFKKINNNDIKSDLEIPVKLADIEWVVIPELLEYYGINEFHEKRFKVECEDCKDIENTLNNT</sequence>
<comment type="caution">
    <text evidence="1">The sequence shown here is derived from an EMBL/GenBank/DDBJ whole genome shotgun (WGS) entry which is preliminary data.</text>
</comment>
<gene>
    <name evidence="1" type="ORF">RPERSI_LOCUS33482</name>
</gene>
<protein>
    <submittedName>
        <fullName evidence="1">24825_t:CDS:1</fullName>
    </submittedName>
</protein>
<feature type="non-terminal residue" evidence="1">
    <location>
        <position position="1"/>
    </location>
</feature>
<dbReference type="EMBL" id="CAJVQC010145033">
    <property type="protein sequence ID" value="CAG8845041.1"/>
    <property type="molecule type" value="Genomic_DNA"/>
</dbReference>
<evidence type="ECO:0000313" key="2">
    <source>
        <dbReference type="Proteomes" id="UP000789920"/>
    </source>
</evidence>
<accession>A0ACA9SP37</accession>
<name>A0ACA9SP37_9GLOM</name>
<organism evidence="1 2">
    <name type="scientific">Racocetra persica</name>
    <dbReference type="NCBI Taxonomy" id="160502"/>
    <lineage>
        <taxon>Eukaryota</taxon>
        <taxon>Fungi</taxon>
        <taxon>Fungi incertae sedis</taxon>
        <taxon>Mucoromycota</taxon>
        <taxon>Glomeromycotina</taxon>
        <taxon>Glomeromycetes</taxon>
        <taxon>Diversisporales</taxon>
        <taxon>Gigasporaceae</taxon>
        <taxon>Racocetra</taxon>
    </lineage>
</organism>
<proteinExistence type="predicted"/>
<dbReference type="Proteomes" id="UP000789920">
    <property type="component" value="Unassembled WGS sequence"/>
</dbReference>
<evidence type="ECO:0000313" key="1">
    <source>
        <dbReference type="EMBL" id="CAG8845041.1"/>
    </source>
</evidence>
<feature type="non-terminal residue" evidence="1">
    <location>
        <position position="109"/>
    </location>
</feature>
<keyword evidence="2" id="KW-1185">Reference proteome</keyword>
<reference evidence="1" key="1">
    <citation type="submission" date="2021-06" db="EMBL/GenBank/DDBJ databases">
        <authorList>
            <person name="Kallberg Y."/>
            <person name="Tangrot J."/>
            <person name="Rosling A."/>
        </authorList>
    </citation>
    <scope>NUCLEOTIDE SEQUENCE</scope>
    <source>
        <strain evidence="1">MA461A</strain>
    </source>
</reference>